<evidence type="ECO:0000313" key="1">
    <source>
        <dbReference type="EMBL" id="PRY38220.1"/>
    </source>
</evidence>
<organism evidence="1 2">
    <name type="scientific">Umezawaea tangerina</name>
    <dbReference type="NCBI Taxonomy" id="84725"/>
    <lineage>
        <taxon>Bacteria</taxon>
        <taxon>Bacillati</taxon>
        <taxon>Actinomycetota</taxon>
        <taxon>Actinomycetes</taxon>
        <taxon>Pseudonocardiales</taxon>
        <taxon>Pseudonocardiaceae</taxon>
        <taxon>Umezawaea</taxon>
    </lineage>
</organism>
<reference evidence="1 2" key="1">
    <citation type="submission" date="2018-03" db="EMBL/GenBank/DDBJ databases">
        <title>Genomic Encyclopedia of Archaeal and Bacterial Type Strains, Phase II (KMG-II): from individual species to whole genera.</title>
        <authorList>
            <person name="Goeker M."/>
        </authorList>
    </citation>
    <scope>NUCLEOTIDE SEQUENCE [LARGE SCALE GENOMIC DNA]</scope>
    <source>
        <strain evidence="1 2">DSM 44720</strain>
    </source>
</reference>
<dbReference type="OrthoDB" id="5582316at2"/>
<dbReference type="Gene3D" id="3.40.190.10">
    <property type="entry name" value="Periplasmic binding protein-like II"/>
    <property type="match status" value="2"/>
</dbReference>
<dbReference type="PROSITE" id="PS51257">
    <property type="entry name" value="PROKAR_LIPOPROTEIN"/>
    <property type="match status" value="1"/>
</dbReference>
<evidence type="ECO:0000313" key="2">
    <source>
        <dbReference type="Proteomes" id="UP000239494"/>
    </source>
</evidence>
<accession>A0A2T0SXV3</accession>
<dbReference type="Pfam" id="PF16868">
    <property type="entry name" value="NMT1_3"/>
    <property type="match status" value="1"/>
</dbReference>
<dbReference type="PANTHER" id="PTHR42941">
    <property type="entry name" value="SLL1037 PROTEIN"/>
    <property type="match status" value="1"/>
</dbReference>
<dbReference type="RefSeq" id="WP_106191289.1">
    <property type="nucleotide sequence ID" value="NZ_PVTF01000009.1"/>
</dbReference>
<evidence type="ECO:0008006" key="3">
    <source>
        <dbReference type="Google" id="ProtNLM"/>
    </source>
</evidence>
<gene>
    <name evidence="1" type="ORF">CLV43_109441</name>
</gene>
<dbReference type="PANTHER" id="PTHR42941:SF1">
    <property type="entry name" value="SLL1037 PROTEIN"/>
    <property type="match status" value="1"/>
</dbReference>
<dbReference type="NCBIfam" id="TIGR02122">
    <property type="entry name" value="TRAP_TAXI"/>
    <property type="match status" value="1"/>
</dbReference>
<dbReference type="SUPFAM" id="SSF53850">
    <property type="entry name" value="Periplasmic binding protein-like II"/>
    <property type="match status" value="1"/>
</dbReference>
<dbReference type="InterPro" id="IPR011852">
    <property type="entry name" value="TRAP_TAXI"/>
</dbReference>
<comment type="caution">
    <text evidence="1">The sequence shown here is derived from an EMBL/GenBank/DDBJ whole genome shotgun (WGS) entry which is preliminary data.</text>
</comment>
<protein>
    <recommendedName>
        <fullName evidence="3">TRAP transporter TAXI family solute receptor</fullName>
    </recommendedName>
</protein>
<sequence>MKRRAFLLGAVALTACGTGTPSGDLTIAAGEQGGLYLDFATLLAAALGPALRTTPKATAGSLENLSLLRDRQADLALTLADTAIGADLRALGRVYENYFQLVVRSDDPATAVHDLAGRALSLGARGAGATVFGERLVTAAALGDRVDHLPLAAAAQALADRRIDAFLWSGGLPTPTLSALDEEVPIRLLPLADVLTSLRDRYGRVYEPVSVPAGVYRSTADIPTVGVANLLVCRPDLPDDIAGAVTRVLVGRAADLVPDQALGTQFLDVRSLIGTTDVPLHPGAAAAYRDLHG</sequence>
<dbReference type="Proteomes" id="UP000239494">
    <property type="component" value="Unassembled WGS sequence"/>
</dbReference>
<keyword evidence="2" id="KW-1185">Reference proteome</keyword>
<dbReference type="AlphaFoldDB" id="A0A2T0SXV3"/>
<name>A0A2T0SXV3_9PSEU</name>
<proteinExistence type="predicted"/>
<dbReference type="EMBL" id="PVTF01000009">
    <property type="protein sequence ID" value="PRY38220.1"/>
    <property type="molecule type" value="Genomic_DNA"/>
</dbReference>